<evidence type="ECO:0000313" key="2">
    <source>
        <dbReference type="Proteomes" id="UP001148838"/>
    </source>
</evidence>
<keyword evidence="2" id="KW-1185">Reference proteome</keyword>
<gene>
    <name evidence="1" type="ORF">ANN_10947</name>
</gene>
<dbReference type="Proteomes" id="UP001148838">
    <property type="component" value="Unassembled WGS sequence"/>
</dbReference>
<dbReference type="EMBL" id="JAJSOF020000015">
    <property type="protein sequence ID" value="KAJ4441097.1"/>
    <property type="molecule type" value="Genomic_DNA"/>
</dbReference>
<reference evidence="1 2" key="1">
    <citation type="journal article" date="2022" name="Allergy">
        <title>Genome assembly and annotation of Periplaneta americana reveal a comprehensive cockroach allergen profile.</title>
        <authorList>
            <person name="Wang L."/>
            <person name="Xiong Q."/>
            <person name="Saelim N."/>
            <person name="Wang L."/>
            <person name="Nong W."/>
            <person name="Wan A.T."/>
            <person name="Shi M."/>
            <person name="Liu X."/>
            <person name="Cao Q."/>
            <person name="Hui J.H.L."/>
            <person name="Sookrung N."/>
            <person name="Leung T.F."/>
            <person name="Tungtrongchitr A."/>
            <person name="Tsui S.K.W."/>
        </authorList>
    </citation>
    <scope>NUCLEOTIDE SEQUENCE [LARGE SCALE GENOMIC DNA]</scope>
    <source>
        <strain evidence="1">PWHHKU_190912</strain>
    </source>
</reference>
<name>A0ABQ8T5E9_PERAM</name>
<sequence>MYLEHSQFILQIDNQALSWVLARPRVKEAQRRDPELGPICERIQQGDDMTPYELREDIICYVTKSDQKPKVVVPNELVPAVLKYYHDSPLGDIWAFIKL</sequence>
<protein>
    <submittedName>
        <fullName evidence="1">Uncharacterized protein</fullName>
    </submittedName>
</protein>
<evidence type="ECO:0000313" key="1">
    <source>
        <dbReference type="EMBL" id="KAJ4441097.1"/>
    </source>
</evidence>
<accession>A0ABQ8T5E9</accession>
<organism evidence="1 2">
    <name type="scientific">Periplaneta americana</name>
    <name type="common">American cockroach</name>
    <name type="synonym">Blatta americana</name>
    <dbReference type="NCBI Taxonomy" id="6978"/>
    <lineage>
        <taxon>Eukaryota</taxon>
        <taxon>Metazoa</taxon>
        <taxon>Ecdysozoa</taxon>
        <taxon>Arthropoda</taxon>
        <taxon>Hexapoda</taxon>
        <taxon>Insecta</taxon>
        <taxon>Pterygota</taxon>
        <taxon>Neoptera</taxon>
        <taxon>Polyneoptera</taxon>
        <taxon>Dictyoptera</taxon>
        <taxon>Blattodea</taxon>
        <taxon>Blattoidea</taxon>
        <taxon>Blattidae</taxon>
        <taxon>Blattinae</taxon>
        <taxon>Periplaneta</taxon>
    </lineage>
</organism>
<proteinExistence type="predicted"/>
<comment type="caution">
    <text evidence="1">The sequence shown here is derived from an EMBL/GenBank/DDBJ whole genome shotgun (WGS) entry which is preliminary data.</text>
</comment>